<reference evidence="2" key="2">
    <citation type="journal article" date="2015" name="Data Brief">
        <title>Shoot transcriptome of the giant reed, Arundo donax.</title>
        <authorList>
            <person name="Barrero R.A."/>
            <person name="Guerrero F.D."/>
            <person name="Moolhuijzen P."/>
            <person name="Goolsby J.A."/>
            <person name="Tidwell J."/>
            <person name="Bellgard S.E."/>
            <person name="Bellgard M.I."/>
        </authorList>
    </citation>
    <scope>NUCLEOTIDE SEQUENCE</scope>
    <source>
        <tissue evidence="2">Shoot tissue taken approximately 20 cm above the soil surface</tissue>
    </source>
</reference>
<reference evidence="2" key="1">
    <citation type="submission" date="2014-09" db="EMBL/GenBank/DDBJ databases">
        <authorList>
            <person name="Magalhaes I.L.F."/>
            <person name="Oliveira U."/>
            <person name="Santos F.R."/>
            <person name="Vidigal T.H.D.A."/>
            <person name="Brescovit A.D."/>
            <person name="Santos A.J."/>
        </authorList>
    </citation>
    <scope>NUCLEOTIDE SEQUENCE</scope>
    <source>
        <tissue evidence="2">Shoot tissue taken approximately 20 cm above the soil surface</tissue>
    </source>
</reference>
<evidence type="ECO:0000256" key="1">
    <source>
        <dbReference type="SAM" id="MobiDB-lite"/>
    </source>
</evidence>
<protein>
    <submittedName>
        <fullName evidence="2">Uncharacterized protein</fullName>
    </submittedName>
</protein>
<dbReference type="AlphaFoldDB" id="A0A0A9C238"/>
<name>A0A0A9C238_ARUDO</name>
<accession>A0A0A9C238</accession>
<organism evidence="2">
    <name type="scientific">Arundo donax</name>
    <name type="common">Giant reed</name>
    <name type="synonym">Donax arundinaceus</name>
    <dbReference type="NCBI Taxonomy" id="35708"/>
    <lineage>
        <taxon>Eukaryota</taxon>
        <taxon>Viridiplantae</taxon>
        <taxon>Streptophyta</taxon>
        <taxon>Embryophyta</taxon>
        <taxon>Tracheophyta</taxon>
        <taxon>Spermatophyta</taxon>
        <taxon>Magnoliopsida</taxon>
        <taxon>Liliopsida</taxon>
        <taxon>Poales</taxon>
        <taxon>Poaceae</taxon>
        <taxon>PACMAD clade</taxon>
        <taxon>Arundinoideae</taxon>
        <taxon>Arundineae</taxon>
        <taxon>Arundo</taxon>
    </lineage>
</organism>
<feature type="compositionally biased region" description="Low complexity" evidence="1">
    <location>
        <begin position="1"/>
        <end position="18"/>
    </location>
</feature>
<evidence type="ECO:0000313" key="2">
    <source>
        <dbReference type="EMBL" id="JAD68528.1"/>
    </source>
</evidence>
<dbReference type="EMBL" id="GBRH01229367">
    <property type="protein sequence ID" value="JAD68528.1"/>
    <property type="molecule type" value="Transcribed_RNA"/>
</dbReference>
<sequence>MLSRSPSSSLSPLAFSFFNGEVGTTQ</sequence>
<proteinExistence type="predicted"/>
<feature type="region of interest" description="Disordered" evidence="1">
    <location>
        <begin position="1"/>
        <end position="26"/>
    </location>
</feature>